<dbReference type="Gene3D" id="3.40.309.10">
    <property type="entry name" value="Aldehyde Dehydrogenase, Chain A, domain 2"/>
    <property type="match status" value="1"/>
</dbReference>
<evidence type="ECO:0000259" key="5">
    <source>
        <dbReference type="Pfam" id="PF00171"/>
    </source>
</evidence>
<dbReference type="CDD" id="cd07093">
    <property type="entry name" value="ALDH_F8_HMSADH"/>
    <property type="match status" value="1"/>
</dbReference>
<dbReference type="InterPro" id="IPR029510">
    <property type="entry name" value="Ald_DH_CS_GLU"/>
</dbReference>
<dbReference type="InterPro" id="IPR015590">
    <property type="entry name" value="Aldehyde_DH_dom"/>
</dbReference>
<name>A0A4R7PDQ9_9GAMM</name>
<dbReference type="Pfam" id="PF00171">
    <property type="entry name" value="Aldedh"/>
    <property type="match status" value="1"/>
</dbReference>
<dbReference type="Gene3D" id="3.40.605.10">
    <property type="entry name" value="Aldehyde Dehydrogenase, Chain A, domain 1"/>
    <property type="match status" value="1"/>
</dbReference>
<evidence type="ECO:0000313" key="7">
    <source>
        <dbReference type="Proteomes" id="UP000295341"/>
    </source>
</evidence>
<dbReference type="Proteomes" id="UP000295341">
    <property type="component" value="Unassembled WGS sequence"/>
</dbReference>
<gene>
    <name evidence="6" type="ORF">DFR24_1637</name>
</gene>
<keyword evidence="7" id="KW-1185">Reference proteome</keyword>
<dbReference type="RefSeq" id="WP_133880764.1">
    <property type="nucleotide sequence ID" value="NZ_MWIN01000001.1"/>
</dbReference>
<dbReference type="OrthoDB" id="9812625at2"/>
<dbReference type="InterPro" id="IPR016162">
    <property type="entry name" value="Ald_DH_N"/>
</dbReference>
<evidence type="ECO:0000256" key="1">
    <source>
        <dbReference type="ARBA" id="ARBA00009986"/>
    </source>
</evidence>
<feature type="domain" description="Aldehyde dehydrogenase" evidence="5">
    <location>
        <begin position="21"/>
        <end position="485"/>
    </location>
</feature>
<dbReference type="FunFam" id="3.40.309.10:FF:000012">
    <property type="entry name" value="Betaine aldehyde dehydrogenase"/>
    <property type="match status" value="1"/>
</dbReference>
<proteinExistence type="inferred from homology"/>
<dbReference type="EMBL" id="SOBT01000008">
    <property type="protein sequence ID" value="TDU32248.1"/>
    <property type="molecule type" value="Genomic_DNA"/>
</dbReference>
<protein>
    <submittedName>
        <fullName evidence="6">Aldehyde dehydrogenase (NAD+)</fullName>
    </submittedName>
</protein>
<dbReference type="SUPFAM" id="SSF53720">
    <property type="entry name" value="ALDH-like"/>
    <property type="match status" value="1"/>
</dbReference>
<dbReference type="PANTHER" id="PTHR11699">
    <property type="entry name" value="ALDEHYDE DEHYDROGENASE-RELATED"/>
    <property type="match status" value="1"/>
</dbReference>
<dbReference type="FunFam" id="3.40.605.10:FF:000001">
    <property type="entry name" value="Aldehyde dehydrogenase 1"/>
    <property type="match status" value="1"/>
</dbReference>
<evidence type="ECO:0000256" key="2">
    <source>
        <dbReference type="ARBA" id="ARBA00023002"/>
    </source>
</evidence>
<sequence length="490" mass="52198">MSTSHPFLSRPVLPLFIDGKWVQARSGETFDCVNPSTGALLTKVARGGAEDIDAAVTAARKAFNGDWRKLKPLDRQNLMHKVLAAIEERFEELALLETLDMGAPIARTSTFRRWIQLAFRFYASQAVQPRGTVFANSVPGEFMSYSLKQPLGVVGAIIPWNGPLITQLWSICPSLATGCTLVLKPAEEAPLSALMMAEILTQAGVPPGVINVVPGPGPTAGSALAAHMDVDRVTFTGSTATGRRIVEASASNLKRVSVELGGKSPDIVFADANLDAAAVGAAMGCFNNTGQVCYAGTRLLVERSIYGTFIEKVAAAGRALRVGDSLDPSTQLGPLASRAQLDRVANYFDVARAEGARFVSGGDRVGGPLANGYFVTPTVLADVHNDMRIAREEVFGPVLAAIPFDTEEEAIRLANDTSYGLAGALWSRDVGRVHRVTSELRVGMAWANCYGVTDPSVPMAGTRSSGYGVKGGPFHIDEYLTAKTVWLNTQ</sequence>
<dbReference type="InterPro" id="IPR016161">
    <property type="entry name" value="Ald_DH/histidinol_DH"/>
</dbReference>
<evidence type="ECO:0000313" key="6">
    <source>
        <dbReference type="EMBL" id="TDU32248.1"/>
    </source>
</evidence>
<organism evidence="6 7">
    <name type="scientific">Panacagrimonas perspica</name>
    <dbReference type="NCBI Taxonomy" id="381431"/>
    <lineage>
        <taxon>Bacteria</taxon>
        <taxon>Pseudomonadati</taxon>
        <taxon>Pseudomonadota</taxon>
        <taxon>Gammaproteobacteria</taxon>
        <taxon>Nevskiales</taxon>
        <taxon>Nevskiaceae</taxon>
        <taxon>Panacagrimonas</taxon>
    </lineage>
</organism>
<evidence type="ECO:0000256" key="4">
    <source>
        <dbReference type="RuleBase" id="RU003345"/>
    </source>
</evidence>
<keyword evidence="2 4" id="KW-0560">Oxidoreductase</keyword>
<comment type="similarity">
    <text evidence="1 4">Belongs to the aldehyde dehydrogenase family.</text>
</comment>
<dbReference type="GO" id="GO:0004030">
    <property type="term" value="F:aldehyde dehydrogenase [NAD(P)+] activity"/>
    <property type="evidence" value="ECO:0007669"/>
    <property type="project" value="UniProtKB-ARBA"/>
</dbReference>
<dbReference type="InterPro" id="IPR016163">
    <property type="entry name" value="Ald_DH_C"/>
</dbReference>
<dbReference type="PROSITE" id="PS00687">
    <property type="entry name" value="ALDEHYDE_DEHYDR_GLU"/>
    <property type="match status" value="1"/>
</dbReference>
<comment type="caution">
    <text evidence="6">The sequence shown here is derived from an EMBL/GenBank/DDBJ whole genome shotgun (WGS) entry which is preliminary data.</text>
</comment>
<accession>A0A4R7PDQ9</accession>
<evidence type="ECO:0000256" key="3">
    <source>
        <dbReference type="PROSITE-ProRule" id="PRU10007"/>
    </source>
</evidence>
<feature type="active site" evidence="3">
    <location>
        <position position="259"/>
    </location>
</feature>
<reference evidence="6 7" key="1">
    <citation type="submission" date="2019-03" db="EMBL/GenBank/DDBJ databases">
        <title>Genomic Encyclopedia of Type Strains, Phase IV (KMG-IV): sequencing the most valuable type-strain genomes for metagenomic binning, comparative biology and taxonomic classification.</title>
        <authorList>
            <person name="Goeker M."/>
        </authorList>
    </citation>
    <scope>NUCLEOTIDE SEQUENCE [LARGE SCALE GENOMIC DNA]</scope>
    <source>
        <strain evidence="6 7">DSM 26377</strain>
    </source>
</reference>
<dbReference type="AlphaFoldDB" id="A0A4R7PDQ9"/>